<evidence type="ECO:0000313" key="14">
    <source>
        <dbReference type="Proteomes" id="UP000199263"/>
    </source>
</evidence>
<comment type="similarity">
    <text evidence="11">Belongs to the PRA-CH family.</text>
</comment>
<protein>
    <recommendedName>
        <fullName evidence="11">Phosphoribosyl-AMP cyclohydrolase</fullName>
        <shortName evidence="11">PRA-CH</shortName>
        <ecNumber evidence="11">3.5.4.19</ecNumber>
    </recommendedName>
</protein>
<evidence type="ECO:0000256" key="3">
    <source>
        <dbReference type="ARBA" id="ARBA00005169"/>
    </source>
</evidence>
<reference evidence="13 14" key="1">
    <citation type="submission" date="2016-10" db="EMBL/GenBank/DDBJ databases">
        <authorList>
            <person name="de Groot N.N."/>
        </authorList>
    </citation>
    <scope>NUCLEOTIDE SEQUENCE [LARGE SCALE GENOMIC DNA]</scope>
    <source>
        <strain evidence="13 14">DSM 12992</strain>
    </source>
</reference>
<feature type="binding site" evidence="11">
    <location>
        <position position="81"/>
    </location>
    <ligand>
        <name>Zn(2+)</name>
        <dbReference type="ChEBI" id="CHEBI:29105"/>
        <note>ligand shared between dimeric partners</note>
    </ligand>
</feature>
<feature type="binding site" evidence="11">
    <location>
        <position position="84"/>
    </location>
    <ligand>
        <name>Mg(2+)</name>
        <dbReference type="ChEBI" id="CHEBI:18420"/>
    </ligand>
</feature>
<feature type="binding site" evidence="11">
    <location>
        <position position="82"/>
    </location>
    <ligand>
        <name>Mg(2+)</name>
        <dbReference type="ChEBI" id="CHEBI:18420"/>
    </ligand>
</feature>
<comment type="pathway">
    <text evidence="3 11">Amino-acid biosynthesis; L-histidine biosynthesis; L-histidine from 5-phospho-alpha-D-ribose 1-diphosphate: step 3/9.</text>
</comment>
<sequence>MEICKRVEQVDFEKGNGLVPAIVQDYETNEVLMLAYMSKESLTKTLEEDTTWFYSRSRDELWNKGAMSGHFQFVKEIKIDCDNDTILIIVKQNGVACHTGNKSCFYRDL</sequence>
<comment type="pathway">
    <text evidence="4">Amino-acid biosynthesis; L-histidine biosynthesis; L-histidine from 5-phospho-alpha-D-ribose 1-diphosphate: step 2/9.</text>
</comment>
<evidence type="ECO:0000256" key="4">
    <source>
        <dbReference type="ARBA" id="ARBA00005204"/>
    </source>
</evidence>
<keyword evidence="9 11" id="KW-0378">Hydrolase</keyword>
<evidence type="ECO:0000313" key="13">
    <source>
        <dbReference type="EMBL" id="SFC77299.1"/>
    </source>
</evidence>
<evidence type="ECO:0000256" key="8">
    <source>
        <dbReference type="ARBA" id="ARBA00022605"/>
    </source>
</evidence>
<comment type="catalytic activity">
    <reaction evidence="1 11">
        <text>1-(5-phospho-beta-D-ribosyl)-5'-AMP + H2O = 1-(5-phospho-beta-D-ribosyl)-5-[(5-phospho-beta-D-ribosylamino)methylideneamino]imidazole-4-carboxamide</text>
        <dbReference type="Rhea" id="RHEA:20049"/>
        <dbReference type="ChEBI" id="CHEBI:15377"/>
        <dbReference type="ChEBI" id="CHEBI:58435"/>
        <dbReference type="ChEBI" id="CHEBI:59457"/>
        <dbReference type="EC" id="3.5.4.19"/>
    </reaction>
</comment>
<dbReference type="GO" id="GO:0000105">
    <property type="term" value="P:L-histidine biosynthetic process"/>
    <property type="evidence" value="ECO:0007669"/>
    <property type="project" value="UniProtKB-UniRule"/>
</dbReference>
<comment type="similarity">
    <text evidence="5">In the C-terminal section; belongs to the PRA-PH family.</text>
</comment>
<dbReference type="RefSeq" id="WP_090090595.1">
    <property type="nucleotide sequence ID" value="NZ_FOMG01000009.1"/>
</dbReference>
<proteinExistence type="inferred from homology"/>
<evidence type="ECO:0000256" key="10">
    <source>
        <dbReference type="ARBA" id="ARBA00023102"/>
    </source>
</evidence>
<dbReference type="Pfam" id="PF01502">
    <property type="entry name" value="PRA-CH"/>
    <property type="match status" value="1"/>
</dbReference>
<dbReference type="PANTHER" id="PTHR42945">
    <property type="entry name" value="HISTIDINE BIOSYNTHESIS BIFUNCTIONAL PROTEIN"/>
    <property type="match status" value="1"/>
</dbReference>
<comment type="cofactor">
    <cofactor evidence="11">
        <name>Zn(2+)</name>
        <dbReference type="ChEBI" id="CHEBI:29105"/>
    </cofactor>
    <text evidence="11">Binds 1 zinc ion per subunit.</text>
</comment>
<name>A0A1I1LW31_9CLOT</name>
<comment type="catalytic activity">
    <reaction evidence="2">
        <text>1-(5-phospho-beta-D-ribosyl)-ATP + H2O = 1-(5-phospho-beta-D-ribosyl)-5'-AMP + diphosphate + H(+)</text>
        <dbReference type="Rhea" id="RHEA:22828"/>
        <dbReference type="ChEBI" id="CHEBI:15377"/>
        <dbReference type="ChEBI" id="CHEBI:15378"/>
        <dbReference type="ChEBI" id="CHEBI:33019"/>
        <dbReference type="ChEBI" id="CHEBI:59457"/>
        <dbReference type="ChEBI" id="CHEBI:73183"/>
        <dbReference type="EC" id="3.6.1.31"/>
    </reaction>
</comment>
<dbReference type="EC" id="3.5.4.19" evidence="11"/>
<evidence type="ECO:0000256" key="11">
    <source>
        <dbReference type="HAMAP-Rule" id="MF_01021"/>
    </source>
</evidence>
<dbReference type="HAMAP" id="MF_01021">
    <property type="entry name" value="HisI"/>
    <property type="match status" value="1"/>
</dbReference>
<dbReference type="SUPFAM" id="SSF141734">
    <property type="entry name" value="HisI-like"/>
    <property type="match status" value="1"/>
</dbReference>
<dbReference type="GO" id="GO:0005737">
    <property type="term" value="C:cytoplasm"/>
    <property type="evidence" value="ECO:0007669"/>
    <property type="project" value="UniProtKB-SubCell"/>
</dbReference>
<dbReference type="STRING" id="119641.SAMN05421842_10958"/>
<feature type="binding site" evidence="11">
    <location>
        <position position="104"/>
    </location>
    <ligand>
        <name>Zn(2+)</name>
        <dbReference type="ChEBI" id="CHEBI:29105"/>
        <note>ligand shared between dimeric partners</note>
    </ligand>
</feature>
<accession>A0A1I1LW31</accession>
<dbReference type="EMBL" id="FOMG01000009">
    <property type="protein sequence ID" value="SFC77299.1"/>
    <property type="molecule type" value="Genomic_DNA"/>
</dbReference>
<dbReference type="InterPro" id="IPR002496">
    <property type="entry name" value="PRib_AMP_CycHydrolase_dom"/>
</dbReference>
<keyword evidence="10 11" id="KW-0368">Histidine biosynthesis</keyword>
<comment type="similarity">
    <text evidence="6">In the N-terminal section; belongs to the PRA-CH family.</text>
</comment>
<dbReference type="NCBIfam" id="NF000768">
    <property type="entry name" value="PRK00051.1"/>
    <property type="match status" value="1"/>
</dbReference>
<keyword evidence="7 11" id="KW-0963">Cytoplasm</keyword>
<dbReference type="GO" id="GO:0000287">
    <property type="term" value="F:magnesium ion binding"/>
    <property type="evidence" value="ECO:0007669"/>
    <property type="project" value="UniProtKB-UniRule"/>
</dbReference>
<evidence type="ECO:0000256" key="7">
    <source>
        <dbReference type="ARBA" id="ARBA00022490"/>
    </source>
</evidence>
<dbReference type="Proteomes" id="UP000199263">
    <property type="component" value="Unassembled WGS sequence"/>
</dbReference>
<gene>
    <name evidence="11" type="primary">hisI</name>
    <name evidence="13" type="ORF">SAMN05421842_10958</name>
</gene>
<dbReference type="FunFam" id="3.10.20.810:FF:000001">
    <property type="entry name" value="Histidine biosynthesis bifunctional protein HisIE"/>
    <property type="match status" value="1"/>
</dbReference>
<dbReference type="AlphaFoldDB" id="A0A1I1LW31"/>
<evidence type="ECO:0000256" key="1">
    <source>
        <dbReference type="ARBA" id="ARBA00000024"/>
    </source>
</evidence>
<feature type="binding site" evidence="11">
    <location>
        <position position="80"/>
    </location>
    <ligand>
        <name>Mg(2+)</name>
        <dbReference type="ChEBI" id="CHEBI:18420"/>
    </ligand>
</feature>
<comment type="cofactor">
    <cofactor evidence="11">
        <name>Mg(2+)</name>
        <dbReference type="ChEBI" id="CHEBI:18420"/>
    </cofactor>
    <text evidence="11">Binds 1 Mg(2+) ion per subunit.</text>
</comment>
<evidence type="ECO:0000259" key="12">
    <source>
        <dbReference type="Pfam" id="PF01502"/>
    </source>
</evidence>
<keyword evidence="14" id="KW-1185">Reference proteome</keyword>
<organism evidence="13 14">
    <name type="scientific">Clostridium uliginosum</name>
    <dbReference type="NCBI Taxonomy" id="119641"/>
    <lineage>
        <taxon>Bacteria</taxon>
        <taxon>Bacillati</taxon>
        <taxon>Bacillota</taxon>
        <taxon>Clostridia</taxon>
        <taxon>Eubacteriales</taxon>
        <taxon>Clostridiaceae</taxon>
        <taxon>Clostridium</taxon>
    </lineage>
</organism>
<dbReference type="GO" id="GO:0004636">
    <property type="term" value="F:phosphoribosyl-ATP diphosphatase activity"/>
    <property type="evidence" value="ECO:0007669"/>
    <property type="project" value="UniProtKB-EC"/>
</dbReference>
<evidence type="ECO:0000256" key="9">
    <source>
        <dbReference type="ARBA" id="ARBA00022801"/>
    </source>
</evidence>
<keyword evidence="11" id="KW-0460">Magnesium</keyword>
<comment type="subunit">
    <text evidence="11">Homodimer.</text>
</comment>
<dbReference type="GO" id="GO:0008270">
    <property type="term" value="F:zinc ion binding"/>
    <property type="evidence" value="ECO:0007669"/>
    <property type="project" value="UniProtKB-UniRule"/>
</dbReference>
<dbReference type="OrthoDB" id="9795769at2"/>
<comment type="subcellular location">
    <subcellularLocation>
        <location evidence="11">Cytoplasm</location>
    </subcellularLocation>
</comment>
<evidence type="ECO:0000256" key="5">
    <source>
        <dbReference type="ARBA" id="ARBA00007731"/>
    </source>
</evidence>
<evidence type="ECO:0000256" key="2">
    <source>
        <dbReference type="ARBA" id="ARBA00001460"/>
    </source>
</evidence>
<evidence type="ECO:0000256" key="6">
    <source>
        <dbReference type="ARBA" id="ARBA00008299"/>
    </source>
</evidence>
<dbReference type="PANTHER" id="PTHR42945:SF1">
    <property type="entry name" value="HISTIDINE BIOSYNTHESIS BIFUNCTIONAL PROTEIN HIS7"/>
    <property type="match status" value="1"/>
</dbReference>
<keyword evidence="8 11" id="KW-0028">Amino-acid biosynthesis</keyword>
<dbReference type="InterPro" id="IPR038019">
    <property type="entry name" value="PRib_AMP_CycHydrolase_sf"/>
</dbReference>
<feature type="binding site" evidence="11">
    <location>
        <position position="97"/>
    </location>
    <ligand>
        <name>Zn(2+)</name>
        <dbReference type="ChEBI" id="CHEBI:29105"/>
        <note>ligand shared between dimeric partners</note>
    </ligand>
</feature>
<dbReference type="InterPro" id="IPR026660">
    <property type="entry name" value="PRA-CH"/>
</dbReference>
<keyword evidence="11" id="KW-0479">Metal-binding</keyword>
<dbReference type="UniPathway" id="UPA00031">
    <property type="reaction ID" value="UER00008"/>
</dbReference>
<feature type="domain" description="Phosphoribosyl-AMP cyclohydrolase" evidence="12">
    <location>
        <begin position="33"/>
        <end position="106"/>
    </location>
</feature>
<keyword evidence="11" id="KW-0862">Zinc</keyword>
<dbReference type="GO" id="GO:0004635">
    <property type="term" value="F:phosphoribosyl-AMP cyclohydrolase activity"/>
    <property type="evidence" value="ECO:0007669"/>
    <property type="project" value="UniProtKB-UniRule"/>
</dbReference>
<dbReference type="Gene3D" id="3.10.20.810">
    <property type="entry name" value="Phosphoribosyl-AMP cyclohydrolase"/>
    <property type="match status" value="1"/>
</dbReference>
<comment type="function">
    <text evidence="11">Catalyzes the hydrolysis of the adenine ring of phosphoribosyl-AMP.</text>
</comment>